<name>A0A6J6D6B3_9ZZZZ</name>
<organism evidence="3">
    <name type="scientific">freshwater metagenome</name>
    <dbReference type="NCBI Taxonomy" id="449393"/>
    <lineage>
        <taxon>unclassified sequences</taxon>
        <taxon>metagenomes</taxon>
        <taxon>ecological metagenomes</taxon>
    </lineage>
</organism>
<evidence type="ECO:0000313" key="3">
    <source>
        <dbReference type="EMBL" id="CAB4557853.1"/>
    </source>
</evidence>
<dbReference type="InterPro" id="IPR013546">
    <property type="entry name" value="PII_UdlTrfase/GS_AdlTrfase"/>
</dbReference>
<dbReference type="SUPFAM" id="SSF81593">
    <property type="entry name" value="Nucleotidyltransferase substrate binding subunit/domain"/>
    <property type="match status" value="1"/>
</dbReference>
<dbReference type="AlphaFoldDB" id="A0A6J6D6B3"/>
<dbReference type="GO" id="GO:0005829">
    <property type="term" value="C:cytosol"/>
    <property type="evidence" value="ECO:0007669"/>
    <property type="project" value="TreeGrafter"/>
</dbReference>
<dbReference type="EMBL" id="CAEZSX010000119">
    <property type="protein sequence ID" value="CAB4557853.1"/>
    <property type="molecule type" value="Genomic_DNA"/>
</dbReference>
<gene>
    <name evidence="3" type="ORF">UFOPK1537_00722</name>
</gene>
<keyword evidence="1" id="KW-0808">Transferase</keyword>
<evidence type="ECO:0000259" key="2">
    <source>
        <dbReference type="Pfam" id="PF08335"/>
    </source>
</evidence>
<dbReference type="Gene3D" id="1.20.120.330">
    <property type="entry name" value="Nucleotidyltransferases domain 2"/>
    <property type="match status" value="1"/>
</dbReference>
<dbReference type="GO" id="GO:0000820">
    <property type="term" value="P:regulation of glutamine family amino acid metabolic process"/>
    <property type="evidence" value="ECO:0007669"/>
    <property type="project" value="TreeGrafter"/>
</dbReference>
<accession>A0A6J6D6B3</accession>
<reference evidence="3" key="1">
    <citation type="submission" date="2020-05" db="EMBL/GenBank/DDBJ databases">
        <authorList>
            <person name="Chiriac C."/>
            <person name="Salcher M."/>
            <person name="Ghai R."/>
            <person name="Kavagutti S V."/>
        </authorList>
    </citation>
    <scope>NUCLEOTIDE SEQUENCE</scope>
</reference>
<dbReference type="PANTHER" id="PTHR30621">
    <property type="entry name" value="GLUTAMINE SYNTHETASE ADENYLYLTRANSFERASE"/>
    <property type="match status" value="1"/>
</dbReference>
<dbReference type="Pfam" id="PF08335">
    <property type="entry name" value="GlnD_UR_UTase"/>
    <property type="match status" value="1"/>
</dbReference>
<feature type="domain" description="PII-uridylyltransferase/Glutamine-synthetase adenylyltransferase" evidence="2">
    <location>
        <begin position="8"/>
        <end position="131"/>
    </location>
</feature>
<dbReference type="PANTHER" id="PTHR30621:SF0">
    <property type="entry name" value="BIFUNCTIONAL GLUTAMINE SYNTHETASE ADENYLYLTRANSFERASE_ADENYLYL-REMOVING ENZYME"/>
    <property type="match status" value="1"/>
</dbReference>
<dbReference type="GO" id="GO:0008882">
    <property type="term" value="F:[glutamate-ammonia-ligase] adenylyltransferase activity"/>
    <property type="evidence" value="ECO:0007669"/>
    <property type="project" value="InterPro"/>
</dbReference>
<dbReference type="InterPro" id="IPR023057">
    <property type="entry name" value="GlnE"/>
</dbReference>
<evidence type="ECO:0000256" key="1">
    <source>
        <dbReference type="ARBA" id="ARBA00022679"/>
    </source>
</evidence>
<proteinExistence type="predicted"/>
<sequence length="133" mass="14803">MGADPTRHLKLGRGSISDVEWLVQLLQLRYGFHKPNLQTPHTLQALEQLEAAGLIDSLDAVVLKSAWQLSSSIRSAVMLSQNKRTDVLPTDRAQLEAVARLLSYPRGGAAALEQDYLSSTRRARAVFEKLFFD</sequence>
<protein>
    <submittedName>
        <fullName evidence="3">Unannotated protein</fullName>
    </submittedName>
</protein>